<dbReference type="EMBL" id="JAUTXU010000011">
    <property type="protein sequence ID" value="KAK3723029.1"/>
    <property type="molecule type" value="Genomic_DNA"/>
</dbReference>
<keyword evidence="2" id="KW-1185">Reference proteome</keyword>
<gene>
    <name evidence="1" type="ORF">LTR37_002175</name>
</gene>
<evidence type="ECO:0000313" key="1">
    <source>
        <dbReference type="EMBL" id="KAK3723029.1"/>
    </source>
</evidence>
<proteinExistence type="predicted"/>
<accession>A0ACC3NVQ4</accession>
<organism evidence="1 2">
    <name type="scientific">Vermiconidia calcicola</name>
    <dbReference type="NCBI Taxonomy" id="1690605"/>
    <lineage>
        <taxon>Eukaryota</taxon>
        <taxon>Fungi</taxon>
        <taxon>Dikarya</taxon>
        <taxon>Ascomycota</taxon>
        <taxon>Pezizomycotina</taxon>
        <taxon>Dothideomycetes</taxon>
        <taxon>Dothideomycetidae</taxon>
        <taxon>Mycosphaerellales</taxon>
        <taxon>Extremaceae</taxon>
        <taxon>Vermiconidia</taxon>
    </lineage>
</organism>
<protein>
    <submittedName>
        <fullName evidence="1">Uncharacterized protein</fullName>
    </submittedName>
</protein>
<dbReference type="Proteomes" id="UP001281147">
    <property type="component" value="Unassembled WGS sequence"/>
</dbReference>
<comment type="caution">
    <text evidence="1">The sequence shown here is derived from an EMBL/GenBank/DDBJ whole genome shotgun (WGS) entry which is preliminary data.</text>
</comment>
<sequence length="1169" mass="129546">MSSNERTPSVQTGPSRVSDIGFASFPGRHGESSSMAESRGSGKGSNRSDRSSRSGQRQEASMTPEDTTQSREGEGTVRSSFRHKARRSGRFLLDSAFANGATSSSESAGKRKAQDGQLRVDKKRTAQSKSRLSGDSSLRSSPLAREVPSVNANVDGAGEQTARVQSMDTAQLVQMALNLSESRKRHVSNTLQVPLPAPRRAVSGPMTNYGTVRASSAARKRTSQLSDEASRSSPRSHASDRGDQPGEALVEDYGQNNVIYTFSPATLARAERARKYFELASEYRRLLQHLPPLKPDHTAPGNFVFNTTSSHGTAFPDIQRVPSAGNNKHALGRQYNPIQSLRNRRVRIREKKPFPAPPDTWHEVDEVKKWVKDVDGATQDPYYRATTNQARLPQFSGDDETDNTRLPQPTTRHRRTNTVGSVITRPENSWTIEPTELLADAYWTEKGSNKSLIESRHGNPIFPPPPRRSVDTPKISVEMHRGKDSWDDGGNESEGLEEAGKPSRRRRLMMPLVGGQSDRRKHRRLITRSASASSSSSTEGGRARSFATTGDTGEENIGPLARHMQELIAKDESGEFSSPEVVSPDHWDWKSMPYQHMSPNRAQRDSLAHSSGRASLDVPRDAHRRSKSADGRVGSLAPTVSLRDESGSEPASPMVSKQPPDFSAPSDSRRSLDGKRLQGPRLPTFRPSSKERNNIDQVDFAAASGTNLSPILSNDSGRPRSSVDSSRPSEFKRHKTDDSISSNLQRHDTSSTFASSREHGSAVGRLFKGGRDRLGGLVRGDGPRFSDRFKNREKGESGGYSDRAVSDMSDAENHTPPNGYLKNRLTDSAGDESDISPRASFERGRSKPKYHLSNLPSFTSSARAKWTPGETPLSTSNDANDDQQRSRPVTGKSERFNRLAPPPLVVPGDSKTAAPDVPWEPSVKFDTRAKSYGELAPAFPARRFGISNRQRHWSIYDQAQLTQADKVTARDIARVQTLLLCSGIKAREIERRSNQPRDNPPKEYKTAVETAGKNLGGVPIKEEHLFAARMLSTHLDSALANFESTLAHFQNETARGLATRLENLQHKATEQLSQLVHDTADEADAFTVELTTRQPQNTKQVDEAVDAMVRQRRRQFRLLRVAGFKLLEWLVLSLMWGIWFLVVVFNIGKRTVLVIPRLFGWLLRWLFVF</sequence>
<name>A0ACC3NVQ4_9PEZI</name>
<reference evidence="1" key="1">
    <citation type="submission" date="2023-07" db="EMBL/GenBank/DDBJ databases">
        <title>Black Yeasts Isolated from many extreme environments.</title>
        <authorList>
            <person name="Coleine C."/>
            <person name="Stajich J.E."/>
            <person name="Selbmann L."/>
        </authorList>
    </citation>
    <scope>NUCLEOTIDE SEQUENCE</scope>
    <source>
        <strain evidence="1">CCFEE 5714</strain>
    </source>
</reference>
<evidence type="ECO:0000313" key="2">
    <source>
        <dbReference type="Proteomes" id="UP001281147"/>
    </source>
</evidence>